<sequence>MDYKFKPYVPMQHQQQATQRQQKRSASRSTLAPTSTTNVGGLLLPSSVAGHGYSRAEDKFIPPIISTRDENPSSNFPTPEECLGFCPPTSGNPVAHTDFAIDFAINFQDTSWEPSCQDHGYKGDELRNMLLAAFATRPLTSELNIEREAYNINTSEEESNTEISSAEHTWSPDTKTTPSTASSISTPSATSPHCQKQICRNQDAFIDSNDSMQDTSPQIADLDLSDAMSHAVLPGENHPVLESQEPSSSTPGNRRVSLDDMKLRAVAAAANSMLPGTTESTITTEPSSVISSSIKRPFSEGSASNNSQLSSSDVCHLSKRLKLTSASVEKAISALLDAQKTLSSIGAELYQNQPDSLMPYVSAQSIANTIEVATDTVGVDSSDDSSNGLSYDDNESEIEVTTSQPRRSQQRSTQRRRWTKKEEKLLRALKATQKRNAGRPSDYQIANKLDRTESGVKQHWDIMLQREQKDREKY</sequence>
<dbReference type="EMBL" id="SRMI01000007">
    <property type="protein sequence ID" value="TVY66470.1"/>
    <property type="molecule type" value="Genomic_DNA"/>
</dbReference>
<feature type="compositionally biased region" description="Low complexity" evidence="1">
    <location>
        <begin position="277"/>
        <end position="311"/>
    </location>
</feature>
<evidence type="ECO:0008006" key="4">
    <source>
        <dbReference type="Google" id="ProtNLM"/>
    </source>
</evidence>
<reference evidence="2 3" key="1">
    <citation type="journal article" date="2019" name="Microbiol. Resour. Announc.">
        <title>High-quality draft genome sequence of Fusarium oxysporum f. sp. cubense strain 160527, a causal agent of Panama disease.</title>
        <authorList>
            <person name="Asai S."/>
            <person name="Ayukawa Y."/>
            <person name="Gan P."/>
            <person name="Masuda S."/>
            <person name="Komatsu K."/>
            <person name="Shirasu K."/>
            <person name="Arie T."/>
        </authorList>
    </citation>
    <scope>NUCLEOTIDE SEQUENCE [LARGE SCALE GENOMIC DNA]</scope>
    <source>
        <strain evidence="2 3">160527</strain>
    </source>
</reference>
<accession>A0A559L162</accession>
<comment type="caution">
    <text evidence="2">The sequence shown here is derived from an EMBL/GenBank/DDBJ whole genome shotgun (WGS) entry which is preliminary data.</text>
</comment>
<name>A0A559L162_FUSOC</name>
<dbReference type="Proteomes" id="UP000320707">
    <property type="component" value="Unassembled WGS sequence"/>
</dbReference>
<feature type="region of interest" description="Disordered" evidence="1">
    <location>
        <begin position="1"/>
        <end position="41"/>
    </location>
</feature>
<evidence type="ECO:0000313" key="2">
    <source>
        <dbReference type="EMBL" id="TVY66470.1"/>
    </source>
</evidence>
<feature type="region of interest" description="Disordered" evidence="1">
    <location>
        <begin position="151"/>
        <end position="195"/>
    </location>
</feature>
<feature type="region of interest" description="Disordered" evidence="1">
    <location>
        <begin position="276"/>
        <end position="311"/>
    </location>
</feature>
<gene>
    <name evidence="2" type="ORF">Focb16_v009827</name>
</gene>
<feature type="region of interest" description="Disordered" evidence="1">
    <location>
        <begin position="236"/>
        <end position="257"/>
    </location>
</feature>
<dbReference type="AlphaFoldDB" id="A0A559L162"/>
<evidence type="ECO:0000313" key="3">
    <source>
        <dbReference type="Proteomes" id="UP000320707"/>
    </source>
</evidence>
<evidence type="ECO:0000256" key="1">
    <source>
        <dbReference type="SAM" id="MobiDB-lite"/>
    </source>
</evidence>
<feature type="compositionally biased region" description="Low complexity" evidence="1">
    <location>
        <begin position="401"/>
        <end position="412"/>
    </location>
</feature>
<feature type="compositionally biased region" description="Low complexity" evidence="1">
    <location>
        <begin position="174"/>
        <end position="192"/>
    </location>
</feature>
<organism evidence="2 3">
    <name type="scientific">Fusarium oxysporum f. sp. cubense</name>
    <dbReference type="NCBI Taxonomy" id="61366"/>
    <lineage>
        <taxon>Eukaryota</taxon>
        <taxon>Fungi</taxon>
        <taxon>Dikarya</taxon>
        <taxon>Ascomycota</taxon>
        <taxon>Pezizomycotina</taxon>
        <taxon>Sordariomycetes</taxon>
        <taxon>Hypocreomycetidae</taxon>
        <taxon>Hypocreales</taxon>
        <taxon>Nectriaceae</taxon>
        <taxon>Fusarium</taxon>
        <taxon>Fusarium oxysporum species complex</taxon>
    </lineage>
</organism>
<proteinExistence type="predicted"/>
<protein>
    <recommendedName>
        <fullName evidence="4">Myb-like domain-containing protein</fullName>
    </recommendedName>
</protein>
<feature type="region of interest" description="Disordered" evidence="1">
    <location>
        <begin position="377"/>
        <end position="455"/>
    </location>
</feature>
<feature type="compositionally biased region" description="Low complexity" evidence="1">
    <location>
        <begin position="377"/>
        <end position="391"/>
    </location>
</feature>